<comment type="caution">
    <text evidence="1">The sequence shown here is derived from an EMBL/GenBank/DDBJ whole genome shotgun (WGS) entry which is preliminary data.</text>
</comment>
<dbReference type="STRING" id="1817841.A3B10_04050"/>
<protein>
    <submittedName>
        <fullName evidence="1">Uncharacterized protein</fullName>
    </submittedName>
</protein>
<dbReference type="EMBL" id="MFFB01000002">
    <property type="protein sequence ID" value="OGE97291.1"/>
    <property type="molecule type" value="Genomic_DNA"/>
</dbReference>
<sequence length="235" mass="26538">MRHNSKTVDDAVLAFDWLERQGISLVRPVDFQPVKYGSRTFGQFEAFENKLTTTGVDQILADQATIAPVQPLQTPEPLASFFSATKVSETATEMVFHVKIKRGNRTPQQLLDLTGRRPYTNPDVVETMPLVVGNGQEEDFEYVFFKPGRQTSDAAVETERTMRELIRDLEVQALINALIPAFADQHPNGDSWQDAEGNWCFASFRRADHERCVHVDRCSVGWSSSVWFGGRKVSK</sequence>
<dbReference type="AlphaFoldDB" id="A0A1F5Q524"/>
<name>A0A1F5Q524_9BACT</name>
<accession>A0A1F5Q524</accession>
<gene>
    <name evidence="1" type="ORF">A3B10_04050</name>
</gene>
<reference evidence="1 2" key="1">
    <citation type="journal article" date="2016" name="Nat. Commun.">
        <title>Thousands of microbial genomes shed light on interconnected biogeochemical processes in an aquifer system.</title>
        <authorList>
            <person name="Anantharaman K."/>
            <person name="Brown C.T."/>
            <person name="Hug L.A."/>
            <person name="Sharon I."/>
            <person name="Castelle C.J."/>
            <person name="Probst A.J."/>
            <person name="Thomas B.C."/>
            <person name="Singh A."/>
            <person name="Wilkins M.J."/>
            <person name="Karaoz U."/>
            <person name="Brodie E.L."/>
            <person name="Williams K.H."/>
            <person name="Hubbard S.S."/>
            <person name="Banfield J.F."/>
        </authorList>
    </citation>
    <scope>NUCLEOTIDE SEQUENCE [LARGE SCALE GENOMIC DNA]</scope>
</reference>
<evidence type="ECO:0000313" key="2">
    <source>
        <dbReference type="Proteomes" id="UP000177281"/>
    </source>
</evidence>
<evidence type="ECO:0000313" key="1">
    <source>
        <dbReference type="EMBL" id="OGE97291.1"/>
    </source>
</evidence>
<proteinExistence type="predicted"/>
<organism evidence="1 2">
    <name type="scientific">Candidatus Doudnabacteria bacterium RIFCSPLOWO2_01_FULL_44_21</name>
    <dbReference type="NCBI Taxonomy" id="1817841"/>
    <lineage>
        <taxon>Bacteria</taxon>
        <taxon>Candidatus Doudnaibacteriota</taxon>
    </lineage>
</organism>
<dbReference type="Proteomes" id="UP000177281">
    <property type="component" value="Unassembled WGS sequence"/>
</dbReference>